<dbReference type="GO" id="GO:0004713">
    <property type="term" value="F:protein tyrosine kinase activity"/>
    <property type="evidence" value="ECO:0007669"/>
    <property type="project" value="TreeGrafter"/>
</dbReference>
<comment type="caution">
    <text evidence="8">The sequence shown here is derived from an EMBL/GenBank/DDBJ whole genome shotgun (WGS) entry which is preliminary data.</text>
</comment>
<evidence type="ECO:0000313" key="9">
    <source>
        <dbReference type="Proteomes" id="UP000238730"/>
    </source>
</evidence>
<evidence type="ECO:0000256" key="3">
    <source>
        <dbReference type="ARBA" id="ARBA00022692"/>
    </source>
</evidence>
<dbReference type="OrthoDB" id="9775724at2"/>
<evidence type="ECO:0000256" key="1">
    <source>
        <dbReference type="ARBA" id="ARBA00004651"/>
    </source>
</evidence>
<feature type="domain" description="Polysaccharide chain length determinant N-terminal" evidence="7">
    <location>
        <begin position="14"/>
        <end position="101"/>
    </location>
</feature>
<dbReference type="PANTHER" id="PTHR32309">
    <property type="entry name" value="TYROSINE-PROTEIN KINASE"/>
    <property type="match status" value="1"/>
</dbReference>
<evidence type="ECO:0000256" key="2">
    <source>
        <dbReference type="ARBA" id="ARBA00022475"/>
    </source>
</evidence>
<protein>
    <submittedName>
        <fullName evidence="8">Chain-length determining protein</fullName>
    </submittedName>
</protein>
<organism evidence="8 9">
    <name type="scientific">Photobacterium angustum</name>
    <dbReference type="NCBI Taxonomy" id="661"/>
    <lineage>
        <taxon>Bacteria</taxon>
        <taxon>Pseudomonadati</taxon>
        <taxon>Pseudomonadota</taxon>
        <taxon>Gammaproteobacteria</taxon>
        <taxon>Vibrionales</taxon>
        <taxon>Vibrionaceae</taxon>
        <taxon>Photobacterium</taxon>
    </lineage>
</organism>
<evidence type="ECO:0000256" key="4">
    <source>
        <dbReference type="ARBA" id="ARBA00022989"/>
    </source>
</evidence>
<keyword evidence="3 6" id="KW-0812">Transmembrane</keyword>
<comment type="subcellular location">
    <subcellularLocation>
        <location evidence="1">Cell membrane</location>
        <topology evidence="1">Multi-pass membrane protein</topology>
    </subcellularLocation>
</comment>
<dbReference type="InterPro" id="IPR050445">
    <property type="entry name" value="Bact_polysacc_biosynth/exp"/>
</dbReference>
<dbReference type="InterPro" id="IPR003856">
    <property type="entry name" value="LPS_length_determ_N"/>
</dbReference>
<dbReference type="SUPFAM" id="SSF160355">
    <property type="entry name" value="Bacterial polysaccharide co-polymerase-like"/>
    <property type="match status" value="1"/>
</dbReference>
<reference evidence="8 9" key="1">
    <citation type="submission" date="2016-12" db="EMBL/GenBank/DDBJ databases">
        <title>Diversity of luminous bacteria.</title>
        <authorList>
            <person name="Yoshizawa S."/>
            <person name="Kogure K."/>
        </authorList>
    </citation>
    <scope>NUCLEOTIDE SEQUENCE [LARGE SCALE GENOMIC DNA]</scope>
    <source>
        <strain evidence="8 9">LC1-200</strain>
    </source>
</reference>
<dbReference type="AlphaFoldDB" id="A0A2S7VWW8"/>
<name>A0A2S7VWW8_PHOAN</name>
<evidence type="ECO:0000313" key="8">
    <source>
        <dbReference type="EMBL" id="PQJ66263.1"/>
    </source>
</evidence>
<dbReference type="Gene3D" id="3.30.1890.10">
    <property type="entry name" value="FepE-like"/>
    <property type="match status" value="1"/>
</dbReference>
<feature type="transmembrane region" description="Helical" evidence="6">
    <location>
        <begin position="320"/>
        <end position="340"/>
    </location>
</feature>
<evidence type="ECO:0000259" key="7">
    <source>
        <dbReference type="Pfam" id="PF02706"/>
    </source>
</evidence>
<sequence length="346" mass="39516">MKDIKVTDRATNEDIGLVDFLKILWNSKLIITVCTSVFTLIAIVYAFTAQQWWTSQAIVTEVQYTSNANIKEELINLYTVVNDDSKINQVLTREALFKAYITEFNAFDNKKEFISNNEIMKQYYSDGENNNKNRFINKWSKNISAREDKKNSSNLFELSFKATTPKLAYDLLESYSEFVSNKVRDEVLEELNAKIRFNQKLYSQNLLVQESIAKKKLYNEEVKTNYALDIAKSANALKPMAEMSSNQLFGIDLGSEALAEKSKILSQIKDLSIIDPSLSTAKVRSDLVNAVRLNKDANLQSVRYLQKISLPIDRSKPMRGLIIALSFIFGLMISMIFVLLRGKLSK</sequence>
<dbReference type="Proteomes" id="UP000238730">
    <property type="component" value="Unassembled WGS sequence"/>
</dbReference>
<evidence type="ECO:0000256" key="5">
    <source>
        <dbReference type="ARBA" id="ARBA00023136"/>
    </source>
</evidence>
<proteinExistence type="predicted"/>
<dbReference type="EMBL" id="MSCJ01000001">
    <property type="protein sequence ID" value="PQJ66263.1"/>
    <property type="molecule type" value="Genomic_DNA"/>
</dbReference>
<dbReference type="Pfam" id="PF02706">
    <property type="entry name" value="Wzz"/>
    <property type="match status" value="1"/>
</dbReference>
<dbReference type="PANTHER" id="PTHR32309:SF13">
    <property type="entry name" value="FERRIC ENTEROBACTIN TRANSPORT PROTEIN FEPE"/>
    <property type="match status" value="1"/>
</dbReference>
<dbReference type="GO" id="GO:0005886">
    <property type="term" value="C:plasma membrane"/>
    <property type="evidence" value="ECO:0007669"/>
    <property type="project" value="UniProtKB-SubCell"/>
</dbReference>
<feature type="transmembrane region" description="Helical" evidence="6">
    <location>
        <begin position="29"/>
        <end position="48"/>
    </location>
</feature>
<keyword evidence="4 6" id="KW-1133">Transmembrane helix</keyword>
<keyword evidence="5 6" id="KW-0472">Membrane</keyword>
<gene>
    <name evidence="8" type="ORF">BTO08_01935</name>
</gene>
<dbReference type="RefSeq" id="WP_105059665.1">
    <property type="nucleotide sequence ID" value="NZ_MSCJ01000001.1"/>
</dbReference>
<accession>A0A2S7VWW8</accession>
<keyword evidence="2" id="KW-1003">Cell membrane</keyword>
<evidence type="ECO:0000256" key="6">
    <source>
        <dbReference type="SAM" id="Phobius"/>
    </source>
</evidence>